<dbReference type="InterPro" id="IPR008979">
    <property type="entry name" value="Galactose-bd-like_sf"/>
</dbReference>
<evidence type="ECO:0000259" key="3">
    <source>
        <dbReference type="PROSITE" id="PS50022"/>
    </source>
</evidence>
<dbReference type="Proteomes" id="UP000824136">
    <property type="component" value="Unassembled WGS sequence"/>
</dbReference>
<feature type="signal peptide" evidence="2">
    <location>
        <begin position="1"/>
        <end position="21"/>
    </location>
</feature>
<dbReference type="PANTHER" id="PTHR42767:SF1">
    <property type="entry name" value="ENDO-BETA-1,6-GALACTANASE-LIKE DOMAIN-CONTAINING PROTEIN"/>
    <property type="match status" value="1"/>
</dbReference>
<dbReference type="Pfam" id="PF00754">
    <property type="entry name" value="F5_F8_type_C"/>
    <property type="match status" value="1"/>
</dbReference>
<evidence type="ECO:0000256" key="2">
    <source>
        <dbReference type="SAM" id="SignalP"/>
    </source>
</evidence>
<dbReference type="InterPro" id="IPR000421">
    <property type="entry name" value="FA58C"/>
</dbReference>
<dbReference type="PROSITE" id="PS51257">
    <property type="entry name" value="PROKAR_LIPOPROTEIN"/>
    <property type="match status" value="1"/>
</dbReference>
<keyword evidence="2" id="KW-0732">Signal</keyword>
<sequence>MHKFKRVISMMLCLCMLGSAAACEQTDTGGKNNGEEDLQEEEWANLEIINPEDYEIDGVVSISPLKASTMNDGIFQGWGTSLCWWANRVGYSDELAQQTADLFFGDDGLRLNIMRYNIGGGDDPTHNHITRTDSAVPGWLVWDEEAQDYVYDYDADKNQLNVLERCVEAAGDNAIVEVFSNSPPYFMTVSGCSSGGFDSNVNNLKDECYEDFAEYLAHVTNYIQNEMGIEVTSVSPMNEPNTNFWGANSPKQEGCHFDEGESQSRIIELTYEALQQYDLPNVMVVASDETSTELQINEYNAYSDKAKEYLGRINTHTYNPTKIGELGQLARDEGFLMWMSEVDGNGIAGTNAGEMGAGLWLGEKIINDINALDPAAWVLWQVIDKHISEEGYNGRQDSGMIDITQGFWGTAVADHDNQDVILTQKYYSFGQFTRYIRPGMTIIQCGGDSLAAYNPETKELVVVALNKSDKDRYMNYDLSQMESVGRRVQAIRTSGTIEDGEHWAQLEDFGAYEDGFVAELKANSITTFIVSGVELGNVTFEKVSMDGATVTGSAAWNNGDDTFDKVIDGDPNTFFDGLAEGWVEIDLGKKLKFDTLGFAPRAGYESRMTGGVFYGSNNGKDWKEIYTVKFSPASGINYIKLDKEQNYRYIRYEVPEGRAEGANEDYLCNIAEIELYREVE</sequence>
<organism evidence="4 5">
    <name type="scientific">Candidatus Faeciplasma pullistercoris</name>
    <dbReference type="NCBI Taxonomy" id="2840800"/>
    <lineage>
        <taxon>Bacteria</taxon>
        <taxon>Bacillati</taxon>
        <taxon>Bacillota</taxon>
        <taxon>Clostridia</taxon>
        <taxon>Eubacteriales</taxon>
        <taxon>Oscillospiraceae</taxon>
        <taxon>Oscillospiraceae incertae sedis</taxon>
        <taxon>Candidatus Faeciplasma</taxon>
    </lineage>
</organism>
<comment type="caution">
    <text evidence="4">The sequence shown here is derived from an EMBL/GenBank/DDBJ whole genome shotgun (WGS) entry which is preliminary data.</text>
</comment>
<feature type="chain" id="PRO_5039380933" evidence="2">
    <location>
        <begin position="22"/>
        <end position="680"/>
    </location>
</feature>
<keyword evidence="1" id="KW-0378">Hydrolase</keyword>
<dbReference type="InterPro" id="IPR039743">
    <property type="entry name" value="6GAL/EXGAL"/>
</dbReference>
<dbReference type="InterPro" id="IPR017853">
    <property type="entry name" value="GH"/>
</dbReference>
<reference evidence="4" key="1">
    <citation type="submission" date="2020-10" db="EMBL/GenBank/DDBJ databases">
        <authorList>
            <person name="Gilroy R."/>
        </authorList>
    </citation>
    <scope>NUCLEOTIDE SEQUENCE</scope>
    <source>
        <strain evidence="4">CHK33-4379</strain>
    </source>
</reference>
<protein>
    <submittedName>
        <fullName evidence="4">Discoidin domain-containing protein</fullName>
    </submittedName>
</protein>
<dbReference type="SUPFAM" id="SSF51445">
    <property type="entry name" value="(Trans)glycosidases"/>
    <property type="match status" value="1"/>
</dbReference>
<dbReference type="EMBL" id="DVLL01000023">
    <property type="protein sequence ID" value="HIT59508.1"/>
    <property type="molecule type" value="Genomic_DNA"/>
</dbReference>
<dbReference type="Gene3D" id="2.60.40.1180">
    <property type="entry name" value="Golgi alpha-mannosidase II"/>
    <property type="match status" value="1"/>
</dbReference>
<feature type="domain" description="F5/8 type C" evidence="3">
    <location>
        <begin position="533"/>
        <end position="678"/>
    </location>
</feature>
<evidence type="ECO:0000313" key="5">
    <source>
        <dbReference type="Proteomes" id="UP000824136"/>
    </source>
</evidence>
<dbReference type="Gene3D" id="3.20.20.80">
    <property type="entry name" value="Glycosidases"/>
    <property type="match status" value="1"/>
</dbReference>
<dbReference type="GO" id="GO:0004553">
    <property type="term" value="F:hydrolase activity, hydrolyzing O-glycosyl compounds"/>
    <property type="evidence" value="ECO:0007669"/>
    <property type="project" value="InterPro"/>
</dbReference>
<dbReference type="InterPro" id="IPR039514">
    <property type="entry name" value="6GAL-like"/>
</dbReference>
<proteinExistence type="predicted"/>
<evidence type="ECO:0000313" key="4">
    <source>
        <dbReference type="EMBL" id="HIT59508.1"/>
    </source>
</evidence>
<reference evidence="4" key="2">
    <citation type="journal article" date="2021" name="PeerJ">
        <title>Extensive microbial diversity within the chicken gut microbiome revealed by metagenomics and culture.</title>
        <authorList>
            <person name="Gilroy R."/>
            <person name="Ravi A."/>
            <person name="Getino M."/>
            <person name="Pursley I."/>
            <person name="Horton D.L."/>
            <person name="Alikhan N.F."/>
            <person name="Baker D."/>
            <person name="Gharbi K."/>
            <person name="Hall N."/>
            <person name="Watson M."/>
            <person name="Adriaenssens E.M."/>
            <person name="Foster-Nyarko E."/>
            <person name="Jarju S."/>
            <person name="Secka A."/>
            <person name="Antonio M."/>
            <person name="Oren A."/>
            <person name="Chaudhuri R.R."/>
            <person name="La Ragione R."/>
            <person name="Hildebrand F."/>
            <person name="Pallen M.J."/>
        </authorList>
    </citation>
    <scope>NUCLEOTIDE SEQUENCE</scope>
    <source>
        <strain evidence="4">CHK33-4379</strain>
    </source>
</reference>
<gene>
    <name evidence="4" type="ORF">IAC39_07360</name>
</gene>
<dbReference type="InterPro" id="IPR013780">
    <property type="entry name" value="Glyco_hydro_b"/>
</dbReference>
<keyword evidence="1" id="KW-0326">Glycosidase</keyword>
<dbReference type="PANTHER" id="PTHR42767">
    <property type="entry name" value="ENDO-BETA-1,6-GALACTANASE"/>
    <property type="match status" value="1"/>
</dbReference>
<dbReference type="Gene3D" id="2.60.120.260">
    <property type="entry name" value="Galactose-binding domain-like"/>
    <property type="match status" value="1"/>
</dbReference>
<name>A0A9D1GVH1_9FIRM</name>
<dbReference type="AlphaFoldDB" id="A0A9D1GVH1"/>
<evidence type="ECO:0000256" key="1">
    <source>
        <dbReference type="ARBA" id="ARBA00023295"/>
    </source>
</evidence>
<dbReference type="Pfam" id="PF14587">
    <property type="entry name" value="Glyco_hydr_30_2"/>
    <property type="match status" value="1"/>
</dbReference>
<dbReference type="SUPFAM" id="SSF49785">
    <property type="entry name" value="Galactose-binding domain-like"/>
    <property type="match status" value="1"/>
</dbReference>
<accession>A0A9D1GVH1</accession>
<dbReference type="PROSITE" id="PS50022">
    <property type="entry name" value="FA58C_3"/>
    <property type="match status" value="1"/>
</dbReference>